<dbReference type="RefSeq" id="WP_345734776.1">
    <property type="nucleotide sequence ID" value="NZ_BAABIA010000001.1"/>
</dbReference>
<evidence type="ECO:0000313" key="2">
    <source>
        <dbReference type="EMBL" id="GAA5133990.1"/>
    </source>
</evidence>
<evidence type="ECO:0000313" key="3">
    <source>
        <dbReference type="Proteomes" id="UP001499852"/>
    </source>
</evidence>
<keyword evidence="1" id="KW-1133">Transmembrane helix</keyword>
<keyword evidence="1" id="KW-0812">Transmembrane</keyword>
<accession>A0ABP9NVA7</accession>
<dbReference type="EMBL" id="BAABIA010000001">
    <property type="protein sequence ID" value="GAA5133990.1"/>
    <property type="molecule type" value="Genomic_DNA"/>
</dbReference>
<feature type="transmembrane region" description="Helical" evidence="1">
    <location>
        <begin position="12"/>
        <end position="37"/>
    </location>
</feature>
<comment type="caution">
    <text evidence="2">The sequence shown here is derived from an EMBL/GenBank/DDBJ whole genome shotgun (WGS) entry which is preliminary data.</text>
</comment>
<proteinExistence type="predicted"/>
<evidence type="ECO:0008006" key="4">
    <source>
        <dbReference type="Google" id="ProtNLM"/>
    </source>
</evidence>
<keyword evidence="3" id="KW-1185">Reference proteome</keyword>
<protein>
    <recommendedName>
        <fullName evidence="4">Prepilin-type N-terminal cleavage/methylation domain-containing protein</fullName>
    </recommendedName>
</protein>
<name>A0ABP9NVA7_9BACT</name>
<organism evidence="2 3">
    <name type="scientific">Prosthecobacter algae</name>
    <dbReference type="NCBI Taxonomy" id="1144682"/>
    <lineage>
        <taxon>Bacteria</taxon>
        <taxon>Pseudomonadati</taxon>
        <taxon>Verrucomicrobiota</taxon>
        <taxon>Verrucomicrobiia</taxon>
        <taxon>Verrucomicrobiales</taxon>
        <taxon>Verrucomicrobiaceae</taxon>
        <taxon>Prosthecobacter</taxon>
    </lineage>
</organism>
<keyword evidence="1" id="KW-0472">Membrane</keyword>
<gene>
    <name evidence="2" type="ORF">GCM10023213_04790</name>
</gene>
<dbReference type="Proteomes" id="UP001499852">
    <property type="component" value="Unassembled WGS sequence"/>
</dbReference>
<evidence type="ECO:0000256" key="1">
    <source>
        <dbReference type="SAM" id="Phobius"/>
    </source>
</evidence>
<reference evidence="3" key="1">
    <citation type="journal article" date="2019" name="Int. J. Syst. Evol. Microbiol.">
        <title>The Global Catalogue of Microorganisms (GCM) 10K type strain sequencing project: providing services to taxonomists for standard genome sequencing and annotation.</title>
        <authorList>
            <consortium name="The Broad Institute Genomics Platform"/>
            <consortium name="The Broad Institute Genome Sequencing Center for Infectious Disease"/>
            <person name="Wu L."/>
            <person name="Ma J."/>
        </authorList>
    </citation>
    <scope>NUCLEOTIDE SEQUENCE [LARGE SCALE GENOMIC DNA]</scope>
    <source>
        <strain evidence="3">JCM 18053</strain>
    </source>
</reference>
<sequence>MSIPHQLLRRRYGFTSIELLMVLSLSALVLGGIVVSYGTLVRSQPQVASVVAVPLGSTRLVRFYGSNDTKRQNTASAPSYGSLALAEELREQFYHDVLSATAVFCLPRADDNTWKPAYIKYNPDTDEELDTSQKFREHIIRVAGVPASQYQNYRNPGASSEKDQPNLSVFILGYGGYSGYLHVQAIYDIDVIRFKGGSQPLGFHASVKRYTDPAGPPPGVDYSLIFSGGYSVFYPPANPAATKEADMAKDGFTPLFVSFERSTRLALRESTAIDRFKLAAERPFYFMWWPDPAARHLGEQKNTAPTSTPQQAYNHMAGRTSFMFTVPMFPAL</sequence>